<name>D8QFI4_SCHCM</name>
<evidence type="ECO:0000313" key="3">
    <source>
        <dbReference type="EMBL" id="EFI93417.1"/>
    </source>
</evidence>
<dbReference type="GeneID" id="9592090"/>
<proteinExistence type="predicted"/>
<protein>
    <submittedName>
        <fullName evidence="3">Uncharacterized protein</fullName>
    </submittedName>
</protein>
<feature type="transmembrane region" description="Helical" evidence="2">
    <location>
        <begin position="85"/>
        <end position="107"/>
    </location>
</feature>
<reference evidence="3 4" key="1">
    <citation type="journal article" date="2010" name="Nat. Biotechnol.">
        <title>Genome sequence of the model mushroom Schizophyllum commune.</title>
        <authorList>
            <person name="Ohm R.A."/>
            <person name="de Jong J.F."/>
            <person name="Lugones L.G."/>
            <person name="Aerts A."/>
            <person name="Kothe E."/>
            <person name="Stajich J.E."/>
            <person name="de Vries R.P."/>
            <person name="Record E."/>
            <person name="Levasseur A."/>
            <person name="Baker S.E."/>
            <person name="Bartholomew K.A."/>
            <person name="Coutinho P.M."/>
            <person name="Erdmann S."/>
            <person name="Fowler T.J."/>
            <person name="Gathman A.C."/>
            <person name="Lombard V."/>
            <person name="Henrissat B."/>
            <person name="Knabe N."/>
            <person name="Kuees U."/>
            <person name="Lilly W.W."/>
            <person name="Lindquist E."/>
            <person name="Lucas S."/>
            <person name="Magnuson J.K."/>
            <person name="Piumi F."/>
            <person name="Raudaskoski M."/>
            <person name="Salamov A."/>
            <person name="Schmutz J."/>
            <person name="Schwarze F.W.M.R."/>
            <person name="vanKuyk P.A."/>
            <person name="Horton J.S."/>
            <person name="Grigoriev I.V."/>
            <person name="Woesten H.A.B."/>
        </authorList>
    </citation>
    <scope>NUCLEOTIDE SEQUENCE [LARGE SCALE GENOMIC DNA]</scope>
    <source>
        <strain evidence="4">H4-8 / FGSC 9210</strain>
    </source>
</reference>
<dbReference type="AlphaFoldDB" id="D8QFI4"/>
<gene>
    <name evidence="3" type="ORF">SCHCODRAFT_237387</name>
</gene>
<organism evidence="4">
    <name type="scientific">Schizophyllum commune (strain H4-8 / FGSC 9210)</name>
    <name type="common">Split gill fungus</name>
    <dbReference type="NCBI Taxonomy" id="578458"/>
    <lineage>
        <taxon>Eukaryota</taxon>
        <taxon>Fungi</taxon>
        <taxon>Dikarya</taxon>
        <taxon>Basidiomycota</taxon>
        <taxon>Agaricomycotina</taxon>
        <taxon>Agaricomycetes</taxon>
        <taxon>Agaricomycetidae</taxon>
        <taxon>Agaricales</taxon>
        <taxon>Schizophyllaceae</taxon>
        <taxon>Schizophyllum</taxon>
    </lineage>
</organism>
<dbReference type="KEGG" id="scm:SCHCO_02069422"/>
<evidence type="ECO:0000256" key="2">
    <source>
        <dbReference type="SAM" id="Phobius"/>
    </source>
</evidence>
<dbReference type="InParanoid" id="D8QFI4"/>
<dbReference type="HOGENOM" id="CLU_1826414_0_0_1"/>
<sequence length="141" mass="14704">MPANADTLDAPRVLDVPGTPEAQAMPGALETPDVLGAPGEPRTLERPAGAVDVPDTLGKLTLPAPLDALVGTLDEPDALETLEDVLIALFVAGCFVMVMGTAATAVARAKRGKKRMVGCRVLVTGWDVLGGCTKNWNDCRR</sequence>
<dbReference type="Proteomes" id="UP000007431">
    <property type="component" value="Unassembled WGS sequence"/>
</dbReference>
<keyword evidence="2" id="KW-1133">Transmembrane helix</keyword>
<dbReference type="VEuPathDB" id="FungiDB:SCHCODRAFT_02069422"/>
<keyword evidence="2" id="KW-0472">Membrane</keyword>
<evidence type="ECO:0000256" key="1">
    <source>
        <dbReference type="SAM" id="MobiDB-lite"/>
    </source>
</evidence>
<accession>D8QFI4</accession>
<dbReference type="RefSeq" id="XP_003028320.1">
    <property type="nucleotide sequence ID" value="XM_003028274.1"/>
</dbReference>
<dbReference type="EMBL" id="GL377311">
    <property type="protein sequence ID" value="EFI93417.1"/>
    <property type="molecule type" value="Genomic_DNA"/>
</dbReference>
<evidence type="ECO:0000313" key="4">
    <source>
        <dbReference type="Proteomes" id="UP000007431"/>
    </source>
</evidence>
<keyword evidence="4" id="KW-1185">Reference proteome</keyword>
<keyword evidence="2" id="KW-0812">Transmembrane</keyword>
<feature type="region of interest" description="Disordered" evidence="1">
    <location>
        <begin position="1"/>
        <end position="50"/>
    </location>
</feature>